<feature type="chain" id="PRO_5020706208" evidence="1">
    <location>
        <begin position="32"/>
        <end position="270"/>
    </location>
</feature>
<keyword evidence="1" id="KW-0732">Signal</keyword>
<sequence>MAIKSTTKQSFFVIKHFLFCSVFAVSQTVFAAPTLYGCQINDKEAKDDFRQKCLVEKAAFFCDKQFVVDTQAKTVLEKPDFGRRLDAFAHPEQNSDTKWKLTASSDTQIDFARTTSEFYAQDIFDKSYFLASTSPLFPESVINETAQELEKSIGLPANMRHLSKPIEQFLMYRGELRTTLNTNKGTFEERFGYATADGKAISDDMMSEYEGAKCRDLGVCSDSMGEENTPTLGQCTVIPVPEGVSVDDYLKQNAKVDFLRWREENKSRTK</sequence>
<accession>A0A4R6Y6K8</accession>
<name>A0A4R6Y6K8_9BURK</name>
<dbReference type="RefSeq" id="WP_133620954.1">
    <property type="nucleotide sequence ID" value="NZ_SNZE01000018.1"/>
</dbReference>
<feature type="signal peptide" evidence="1">
    <location>
        <begin position="1"/>
        <end position="31"/>
    </location>
</feature>
<evidence type="ECO:0000313" key="2">
    <source>
        <dbReference type="EMBL" id="TDR30681.1"/>
    </source>
</evidence>
<gene>
    <name evidence="2" type="ORF">DFR44_11828</name>
</gene>
<dbReference type="AlphaFoldDB" id="A0A4R6Y6K8"/>
<dbReference type="Proteomes" id="UP000294480">
    <property type="component" value="Unassembled WGS sequence"/>
</dbReference>
<dbReference type="EMBL" id="SNZE01000018">
    <property type="protein sequence ID" value="TDR30681.1"/>
    <property type="molecule type" value="Genomic_DNA"/>
</dbReference>
<evidence type="ECO:0000256" key="1">
    <source>
        <dbReference type="SAM" id="SignalP"/>
    </source>
</evidence>
<comment type="caution">
    <text evidence="2">The sequence shown here is derived from an EMBL/GenBank/DDBJ whole genome shotgun (WGS) entry which is preliminary data.</text>
</comment>
<evidence type="ECO:0000313" key="3">
    <source>
        <dbReference type="Proteomes" id="UP000294480"/>
    </source>
</evidence>
<reference evidence="2 3" key="1">
    <citation type="submission" date="2019-03" db="EMBL/GenBank/DDBJ databases">
        <title>Genomic Encyclopedia of Type Strains, Phase IV (KMG-IV): sequencing the most valuable type-strain genomes for metagenomic binning, comparative biology and taxonomic classification.</title>
        <authorList>
            <person name="Goeker M."/>
        </authorList>
    </citation>
    <scope>NUCLEOTIDE SEQUENCE [LARGE SCALE GENOMIC DNA]</scope>
    <source>
        <strain evidence="2 3">DSM 102852</strain>
    </source>
</reference>
<keyword evidence="3" id="KW-1185">Reference proteome</keyword>
<protein>
    <submittedName>
        <fullName evidence="2">Uncharacterized protein</fullName>
    </submittedName>
</protein>
<organism evidence="2 3">
    <name type="scientific">Hydromonas duriensis</name>
    <dbReference type="NCBI Taxonomy" id="1527608"/>
    <lineage>
        <taxon>Bacteria</taxon>
        <taxon>Pseudomonadati</taxon>
        <taxon>Pseudomonadota</taxon>
        <taxon>Betaproteobacteria</taxon>
        <taxon>Burkholderiales</taxon>
        <taxon>Burkholderiaceae</taxon>
        <taxon>Hydromonas</taxon>
    </lineage>
</organism>
<proteinExistence type="predicted"/>